<comment type="caution">
    <text evidence="1">The sequence shown here is derived from an EMBL/GenBank/DDBJ whole genome shotgun (WGS) entry which is preliminary data.</text>
</comment>
<dbReference type="PANTHER" id="PTHR43747:SF4">
    <property type="entry name" value="FLAVIN-DEPENDENT TRYPTOPHAN HALOGENASE"/>
    <property type="match status" value="1"/>
</dbReference>
<protein>
    <submittedName>
        <fullName evidence="1">Tryptophan halogenase family protein</fullName>
        <ecNumber evidence="1">1.14.19.-</ecNumber>
    </submittedName>
</protein>
<keyword evidence="2" id="KW-1185">Reference proteome</keyword>
<dbReference type="EMBL" id="JBHTBR010000007">
    <property type="protein sequence ID" value="MFC7292838.1"/>
    <property type="molecule type" value="Genomic_DNA"/>
</dbReference>
<accession>A0ABW2INV2</accession>
<dbReference type="GO" id="GO:0016491">
    <property type="term" value="F:oxidoreductase activity"/>
    <property type="evidence" value="ECO:0007669"/>
    <property type="project" value="UniProtKB-KW"/>
</dbReference>
<organism evidence="1 2">
    <name type="scientific">Hirschia litorea</name>
    <dbReference type="NCBI Taxonomy" id="1199156"/>
    <lineage>
        <taxon>Bacteria</taxon>
        <taxon>Pseudomonadati</taxon>
        <taxon>Pseudomonadota</taxon>
        <taxon>Alphaproteobacteria</taxon>
        <taxon>Hyphomonadales</taxon>
        <taxon>Hyphomonadaceae</taxon>
        <taxon>Hirschia</taxon>
    </lineage>
</organism>
<evidence type="ECO:0000313" key="1">
    <source>
        <dbReference type="EMBL" id="MFC7292838.1"/>
    </source>
</evidence>
<keyword evidence="1" id="KW-0560">Oxidoreductase</keyword>
<dbReference type="InterPro" id="IPR050816">
    <property type="entry name" value="Flavin-dep_Halogenase_NPB"/>
</dbReference>
<dbReference type="Proteomes" id="UP001596492">
    <property type="component" value="Unassembled WGS sequence"/>
</dbReference>
<dbReference type="InterPro" id="IPR036188">
    <property type="entry name" value="FAD/NAD-bd_sf"/>
</dbReference>
<dbReference type="SUPFAM" id="SSF51905">
    <property type="entry name" value="FAD/NAD(P)-binding domain"/>
    <property type="match status" value="1"/>
</dbReference>
<name>A0ABW2INV2_9PROT</name>
<dbReference type="Pfam" id="PF04820">
    <property type="entry name" value="Trp_halogenase"/>
    <property type="match status" value="1"/>
</dbReference>
<proteinExistence type="predicted"/>
<gene>
    <name evidence="1" type="ORF">ACFQS8_14500</name>
</gene>
<dbReference type="Gene3D" id="3.50.50.60">
    <property type="entry name" value="FAD/NAD(P)-binding domain"/>
    <property type="match status" value="1"/>
</dbReference>
<dbReference type="InterPro" id="IPR033856">
    <property type="entry name" value="Trp_halogen"/>
</dbReference>
<dbReference type="EC" id="1.14.19.-" evidence="1"/>
<reference evidence="2" key="1">
    <citation type="journal article" date="2019" name="Int. J. Syst. Evol. Microbiol.">
        <title>The Global Catalogue of Microorganisms (GCM) 10K type strain sequencing project: providing services to taxonomists for standard genome sequencing and annotation.</title>
        <authorList>
            <consortium name="The Broad Institute Genomics Platform"/>
            <consortium name="The Broad Institute Genome Sequencing Center for Infectious Disease"/>
            <person name="Wu L."/>
            <person name="Ma J."/>
        </authorList>
    </citation>
    <scope>NUCLEOTIDE SEQUENCE [LARGE SCALE GENOMIC DNA]</scope>
    <source>
        <strain evidence="2">CCUG 51308</strain>
    </source>
</reference>
<dbReference type="RefSeq" id="WP_382168673.1">
    <property type="nucleotide sequence ID" value="NZ_JBHTBR010000007.1"/>
</dbReference>
<sequence>MTQHSKDPIKNIVIVGGGTAGWMTAAALSRLLNCKTTSITLIESDEISTIGVGEATIPPIVNFNKILGINENEFVAKTQATFKLGIKFEDWHKLNTSYLHPFGEYGMAMQGVAFHQLWLKYRNHKGVGSLDEYCLSAMAALKGKFLSPGPDPHAILSTISYAYHFDAALYAKFLRSAAESQNTKRIEGKVKQVVQDSQTGFIEKVVLDNGYYIAGDLFIDCTGFRGLLIEGALKTGYDDWSDILPCDRAIAIQTKSDTRPPPYTISTARQCGWQWRIPLQHRNGNGLVYSSQHISDSAASDILLSNLDEPTVSSPLTIKFTTGKRKKAWNKNCVAIGLSAGFIEPLESTSIHLIQSGISRLIALFPDTQFRPVEIDEYNRQTDLQYLQIRDFILLHYIATQRDDSDFWNDIKSIPLPDSLQQKVDLFSNKGKIVRHDKELFAETNWLAVFLGQGIFPATWDPFADAMPEEETLKAIKSLRAAIADLSNKLPTHQQYIDRYCRANSF</sequence>
<dbReference type="PIRSF" id="PIRSF011396">
    <property type="entry name" value="Trp_halogenase"/>
    <property type="match status" value="1"/>
</dbReference>
<dbReference type="PANTHER" id="PTHR43747">
    <property type="entry name" value="FAD-BINDING PROTEIN"/>
    <property type="match status" value="1"/>
</dbReference>
<evidence type="ECO:0000313" key="2">
    <source>
        <dbReference type="Proteomes" id="UP001596492"/>
    </source>
</evidence>
<dbReference type="InterPro" id="IPR006905">
    <property type="entry name" value="Flavin_halogenase"/>
</dbReference>